<evidence type="ECO:0000256" key="4">
    <source>
        <dbReference type="ARBA" id="ARBA00023242"/>
    </source>
</evidence>
<dbReference type="GO" id="GO:0032040">
    <property type="term" value="C:small-subunit processome"/>
    <property type="evidence" value="ECO:0007669"/>
    <property type="project" value="InterPro"/>
</dbReference>
<comment type="caution">
    <text evidence="7">The sequence shown here is derived from an EMBL/GenBank/DDBJ whole genome shotgun (WGS) entry which is preliminary data.</text>
</comment>
<evidence type="ECO:0000256" key="5">
    <source>
        <dbReference type="ARBA" id="ARBA00024026"/>
    </source>
</evidence>
<evidence type="ECO:0000256" key="3">
    <source>
        <dbReference type="ARBA" id="ARBA00022552"/>
    </source>
</evidence>
<evidence type="ECO:0000256" key="2">
    <source>
        <dbReference type="ARBA" id="ARBA00022517"/>
    </source>
</evidence>
<dbReference type="SUPFAM" id="SSF88723">
    <property type="entry name" value="PIN domain-like"/>
    <property type="match status" value="1"/>
</dbReference>
<dbReference type="AlphaFoldDB" id="A0A7J7IKL1"/>
<keyword evidence="2" id="KW-0690">Ribosome biogenesis</keyword>
<dbReference type="InterPro" id="IPR029060">
    <property type="entry name" value="PIN-like_dom_sf"/>
</dbReference>
<keyword evidence="8" id="KW-1185">Reference proteome</keyword>
<dbReference type="CDD" id="cd09864">
    <property type="entry name" value="PIN_Fcf1-like"/>
    <property type="match status" value="1"/>
</dbReference>
<evidence type="ECO:0000256" key="1">
    <source>
        <dbReference type="ARBA" id="ARBA00004604"/>
    </source>
</evidence>
<accession>A0A7J7IKL1</accession>
<reference evidence="7 8" key="1">
    <citation type="journal article" date="2020" name="J. Phycol.">
        <title>Comparative genome analysis reveals Cyanidiococcus gen. nov., a new extremophilic red algal genus sister to Cyanidioschyzon (Cyanidioschyzonaceae, Rhodophyta).</title>
        <authorList>
            <person name="Liu S.-L."/>
            <person name="Chiang Y.-R."/>
            <person name="Yoon H.S."/>
            <person name="Fu H.-Y."/>
        </authorList>
    </citation>
    <scope>NUCLEOTIDE SEQUENCE [LARGE SCALE GENOMIC DNA]</scope>
    <source>
        <strain evidence="7 8">THAL066</strain>
    </source>
</reference>
<dbReference type="PANTHER" id="PTHR12416">
    <property type="entry name" value="RRNA-PROCESSING PROTEIN UTP23 HOMOLOG"/>
    <property type="match status" value="1"/>
</dbReference>
<dbReference type="SMART" id="SM00670">
    <property type="entry name" value="PINc"/>
    <property type="match status" value="1"/>
</dbReference>
<organism evidence="7 8">
    <name type="scientific">Cyanidiococcus yangmingshanensis</name>
    <dbReference type="NCBI Taxonomy" id="2690220"/>
    <lineage>
        <taxon>Eukaryota</taxon>
        <taxon>Rhodophyta</taxon>
        <taxon>Bangiophyceae</taxon>
        <taxon>Cyanidiales</taxon>
        <taxon>Cyanidiaceae</taxon>
        <taxon>Cyanidiococcus</taxon>
    </lineage>
</organism>
<keyword evidence="3" id="KW-0698">rRNA processing</keyword>
<comment type="similarity">
    <text evidence="5">Belongs to the UTP23/FCF1 family. FCF1 subfamily.</text>
</comment>
<dbReference type="InterPro" id="IPR002716">
    <property type="entry name" value="PIN_dom"/>
</dbReference>
<feature type="domain" description="PIN" evidence="6">
    <location>
        <begin position="111"/>
        <end position="211"/>
    </location>
</feature>
<gene>
    <name evidence="7" type="primary">FCF1</name>
    <name evidence="7" type="ORF">F1559_003806</name>
</gene>
<proteinExistence type="inferred from homology"/>
<name>A0A7J7IKL1_9RHOD</name>
<dbReference type="Pfam" id="PF04900">
    <property type="entry name" value="Fcf1"/>
    <property type="match status" value="1"/>
</dbReference>
<comment type="subcellular location">
    <subcellularLocation>
        <location evidence="1">Nucleus</location>
        <location evidence="1">Nucleolus</location>
    </subcellularLocation>
</comment>
<dbReference type="EMBL" id="VWRR01000006">
    <property type="protein sequence ID" value="KAF6003633.1"/>
    <property type="molecule type" value="Genomic_DNA"/>
</dbReference>
<keyword evidence="4" id="KW-0539">Nucleus</keyword>
<evidence type="ECO:0000313" key="7">
    <source>
        <dbReference type="EMBL" id="KAF6003633.1"/>
    </source>
</evidence>
<dbReference type="GO" id="GO:0006364">
    <property type="term" value="P:rRNA processing"/>
    <property type="evidence" value="ECO:0007669"/>
    <property type="project" value="UniProtKB-KW"/>
</dbReference>
<dbReference type="FunFam" id="3.40.50.1010:FF:000035">
    <property type="entry name" value="Fcf1, putative"/>
    <property type="match status" value="1"/>
</dbReference>
<sequence>MKANFATSAFIFVSSVQAHNMQPKADARARIVHRRRRWFGSFLGALNMTRKSRQRAGITRVINPKDERVIQKEKSKQQVAPVVHRPRDEERLGPVPPELFFQYNTALGPPFRVLIDTNFINLSIQNRIDIQKGLMDCLYAPAKPCVTDCVVAELEKLGRKYRVALRILRDPDLVQRLKCTHKGTYADDCIVDRVIAHRVFVVATCDRDLRRRLRKIPGVPIMYIAQHKYTVERMPDAFMAPRL</sequence>
<dbReference type="InterPro" id="IPR037503">
    <property type="entry name" value="Fcf1_PIN"/>
</dbReference>
<evidence type="ECO:0000259" key="6">
    <source>
        <dbReference type="SMART" id="SM00670"/>
    </source>
</evidence>
<dbReference type="InterPro" id="IPR006984">
    <property type="entry name" value="Fcf1/UTP23"/>
</dbReference>
<dbReference type="OrthoDB" id="76105at2759"/>
<dbReference type="Proteomes" id="UP000530660">
    <property type="component" value="Unassembled WGS sequence"/>
</dbReference>
<protein>
    <submittedName>
        <fullName evidence="7">rRNA-processing protein fcf1</fullName>
    </submittedName>
</protein>
<dbReference type="Gene3D" id="3.40.50.1010">
    <property type="entry name" value="5'-nuclease"/>
    <property type="match status" value="1"/>
</dbReference>
<evidence type="ECO:0000313" key="8">
    <source>
        <dbReference type="Proteomes" id="UP000530660"/>
    </source>
</evidence>